<organism evidence="2 3">
    <name type="scientific">Caulobacter ginsengisoli</name>
    <dbReference type="NCBI Taxonomy" id="400775"/>
    <lineage>
        <taxon>Bacteria</taxon>
        <taxon>Pseudomonadati</taxon>
        <taxon>Pseudomonadota</taxon>
        <taxon>Alphaproteobacteria</taxon>
        <taxon>Caulobacterales</taxon>
        <taxon>Caulobacteraceae</taxon>
        <taxon>Caulobacter</taxon>
    </lineage>
</organism>
<accession>A0ABU0IZU0</accession>
<dbReference type="RefSeq" id="WP_307353074.1">
    <property type="nucleotide sequence ID" value="NZ_JAUSVS010000016.1"/>
</dbReference>
<keyword evidence="3" id="KW-1185">Reference proteome</keyword>
<gene>
    <name evidence="2" type="ORF">QO010_004672</name>
</gene>
<evidence type="ECO:0000313" key="3">
    <source>
        <dbReference type="Proteomes" id="UP001228905"/>
    </source>
</evidence>
<dbReference type="Proteomes" id="UP001228905">
    <property type="component" value="Unassembled WGS sequence"/>
</dbReference>
<feature type="transmembrane region" description="Helical" evidence="1">
    <location>
        <begin position="81"/>
        <end position="105"/>
    </location>
</feature>
<sequence length="153" mass="16689">MANPAAESEFAKLPAWKGWLLLVVCVVGLAALAVALAPQSWFPAWLDGDRRLSLIGLTIAPSVLIVLWTRRDGRWSSVRPFERVLTTVALALWGAVMLDMILKIWGGDLIPAGYEDVVQGAAFVGMLILMVTRGVLRGLDDAKPRRHDIAMGE</sequence>
<keyword evidence="1" id="KW-0472">Membrane</keyword>
<dbReference type="EMBL" id="JAUSVS010000016">
    <property type="protein sequence ID" value="MDQ0466875.1"/>
    <property type="molecule type" value="Genomic_DNA"/>
</dbReference>
<feature type="transmembrane region" description="Helical" evidence="1">
    <location>
        <begin position="19"/>
        <end position="40"/>
    </location>
</feature>
<proteinExistence type="predicted"/>
<evidence type="ECO:0000256" key="1">
    <source>
        <dbReference type="SAM" id="Phobius"/>
    </source>
</evidence>
<reference evidence="2 3" key="1">
    <citation type="submission" date="2023-07" db="EMBL/GenBank/DDBJ databases">
        <title>Genomic Encyclopedia of Type Strains, Phase IV (KMG-IV): sequencing the most valuable type-strain genomes for metagenomic binning, comparative biology and taxonomic classification.</title>
        <authorList>
            <person name="Goeker M."/>
        </authorList>
    </citation>
    <scope>NUCLEOTIDE SEQUENCE [LARGE SCALE GENOMIC DNA]</scope>
    <source>
        <strain evidence="2 3">DSM 18695</strain>
    </source>
</reference>
<keyword evidence="1" id="KW-0812">Transmembrane</keyword>
<protein>
    <submittedName>
        <fullName evidence="2">Uncharacterized protein</fullName>
    </submittedName>
</protein>
<keyword evidence="1" id="KW-1133">Transmembrane helix</keyword>
<name>A0ABU0IZU0_9CAUL</name>
<comment type="caution">
    <text evidence="2">The sequence shown here is derived from an EMBL/GenBank/DDBJ whole genome shotgun (WGS) entry which is preliminary data.</text>
</comment>
<evidence type="ECO:0000313" key="2">
    <source>
        <dbReference type="EMBL" id="MDQ0466875.1"/>
    </source>
</evidence>
<feature type="transmembrane region" description="Helical" evidence="1">
    <location>
        <begin position="52"/>
        <end position="69"/>
    </location>
</feature>
<feature type="transmembrane region" description="Helical" evidence="1">
    <location>
        <begin position="117"/>
        <end position="136"/>
    </location>
</feature>